<accession>A0A1Y1I5B2</accession>
<dbReference type="InterPro" id="IPR036047">
    <property type="entry name" value="F-box-like_dom_sf"/>
</dbReference>
<sequence>MARERITGRKTTGGKAPLHKLAQRPPLAGEQAPPSGASPVLHSTNSAQPYNAAASEGGQALRTIADARTALPDLGPDLLQRIFAKVGPNPRDLVPLGAVCKEWQCVLSDSTWKALCVKHAGGLVQELGYGELGAEGPPGGWEAMYRMLVYCPGLHYPTFENISEAEVLGGNDSWDDACGHLVKEVRGFCKGTVAREFAFLAPRFARDEVYVSQVCAHKATEGCPGGECEAPPVQAYRGFVKNFRSSELAKASGAAAYLSRDADAEKEVSGSKEDGERSDEEGVMEEEAPESESAEELVKCPFCNELIFTLDAECFPNALSDFDALWYSYLEGWDEDRSQSESVFDDILMLGFVCLNGHLVLGSGGWPEEVTDLIPGSGEGLKLDLPDVVKFVRRYTPWNDRGEDDDEEHYIKGLGLDQMITMGARLASLHENWPSVQEDGVRQYRSFSQYDSLRRGPMSIGELLARGPPQKVLDGVRKYVLKGVLSFAECMGLVQNALDDVVKEKARKEREREIEQALNKGGFRNAKRCPDPASVKEYIQDGLLTVAEVLQQQSLSRTKQEAEAAQKAADIRSSAVVTVRHVSSTAGISRAPLHSVANLPCSLVINGRVCRNSASKSCSNRGCGPCCRVHPDTCRMHKKAALGTMVQLPSGLLK</sequence>
<feature type="region of interest" description="Disordered" evidence="1">
    <location>
        <begin position="1"/>
        <end position="45"/>
    </location>
</feature>
<dbReference type="InterPro" id="IPR040267">
    <property type="entry name" value="EID1-like"/>
</dbReference>
<dbReference type="Proteomes" id="UP000054558">
    <property type="component" value="Unassembled WGS sequence"/>
</dbReference>
<keyword evidence="4" id="KW-1185">Reference proteome</keyword>
<proteinExistence type="predicted"/>
<reference evidence="3 4" key="1">
    <citation type="journal article" date="2014" name="Nat. Commun.">
        <title>Klebsormidium flaccidum genome reveals primary factors for plant terrestrial adaptation.</title>
        <authorList>
            <person name="Hori K."/>
            <person name="Maruyama F."/>
            <person name="Fujisawa T."/>
            <person name="Togashi T."/>
            <person name="Yamamoto N."/>
            <person name="Seo M."/>
            <person name="Sato S."/>
            <person name="Yamada T."/>
            <person name="Mori H."/>
            <person name="Tajima N."/>
            <person name="Moriyama T."/>
            <person name="Ikeuchi M."/>
            <person name="Watanabe M."/>
            <person name="Wada H."/>
            <person name="Kobayashi K."/>
            <person name="Saito M."/>
            <person name="Masuda T."/>
            <person name="Sasaki-Sekimoto Y."/>
            <person name="Mashiguchi K."/>
            <person name="Awai K."/>
            <person name="Shimojima M."/>
            <person name="Masuda S."/>
            <person name="Iwai M."/>
            <person name="Nobusawa T."/>
            <person name="Narise T."/>
            <person name="Kondo S."/>
            <person name="Saito H."/>
            <person name="Sato R."/>
            <person name="Murakawa M."/>
            <person name="Ihara Y."/>
            <person name="Oshima-Yamada Y."/>
            <person name="Ohtaka K."/>
            <person name="Satoh M."/>
            <person name="Sonobe K."/>
            <person name="Ishii M."/>
            <person name="Ohtani R."/>
            <person name="Kanamori-Sato M."/>
            <person name="Honoki R."/>
            <person name="Miyazaki D."/>
            <person name="Mochizuki H."/>
            <person name="Umetsu J."/>
            <person name="Higashi K."/>
            <person name="Shibata D."/>
            <person name="Kamiya Y."/>
            <person name="Sato N."/>
            <person name="Nakamura Y."/>
            <person name="Tabata S."/>
            <person name="Ida S."/>
            <person name="Kurokawa K."/>
            <person name="Ohta H."/>
        </authorList>
    </citation>
    <scope>NUCLEOTIDE SEQUENCE [LARGE SCALE GENOMIC DNA]</scope>
    <source>
        <strain evidence="3 4">NIES-2285</strain>
    </source>
</reference>
<organism evidence="3 4">
    <name type="scientific">Klebsormidium nitens</name>
    <name type="common">Green alga</name>
    <name type="synonym">Ulothrix nitens</name>
    <dbReference type="NCBI Taxonomy" id="105231"/>
    <lineage>
        <taxon>Eukaryota</taxon>
        <taxon>Viridiplantae</taxon>
        <taxon>Streptophyta</taxon>
        <taxon>Klebsormidiophyceae</taxon>
        <taxon>Klebsormidiales</taxon>
        <taxon>Klebsormidiaceae</taxon>
        <taxon>Klebsormidium</taxon>
    </lineage>
</organism>
<dbReference type="InterPro" id="IPR001810">
    <property type="entry name" value="F-box_dom"/>
</dbReference>
<feature type="compositionally biased region" description="Acidic residues" evidence="1">
    <location>
        <begin position="276"/>
        <end position="293"/>
    </location>
</feature>
<dbReference type="SUPFAM" id="SSF81383">
    <property type="entry name" value="F-box domain"/>
    <property type="match status" value="1"/>
</dbReference>
<feature type="region of interest" description="Disordered" evidence="1">
    <location>
        <begin position="262"/>
        <end position="293"/>
    </location>
</feature>
<dbReference type="OrthoDB" id="730977at2759"/>
<evidence type="ECO:0000259" key="2">
    <source>
        <dbReference type="Pfam" id="PF12937"/>
    </source>
</evidence>
<dbReference type="PANTHER" id="PTHR31348">
    <property type="entry name" value="EID1-LIKE F-BOX PROTEIN 2-RELATED"/>
    <property type="match status" value="1"/>
</dbReference>
<dbReference type="PANTHER" id="PTHR31348:SF4">
    <property type="entry name" value="PHYTOCHROME A-ASSOCIATED F-BOX PROTEIN"/>
    <property type="match status" value="1"/>
</dbReference>
<dbReference type="GO" id="GO:0005634">
    <property type="term" value="C:nucleus"/>
    <property type="evidence" value="ECO:0000318"/>
    <property type="project" value="GO_Central"/>
</dbReference>
<evidence type="ECO:0000313" key="4">
    <source>
        <dbReference type="Proteomes" id="UP000054558"/>
    </source>
</evidence>
<name>A0A1Y1I5B2_KLENI</name>
<dbReference type="Pfam" id="PF12937">
    <property type="entry name" value="F-box-like"/>
    <property type="match status" value="1"/>
</dbReference>
<evidence type="ECO:0000313" key="3">
    <source>
        <dbReference type="EMBL" id="GAQ84351.1"/>
    </source>
</evidence>
<evidence type="ECO:0000256" key="1">
    <source>
        <dbReference type="SAM" id="MobiDB-lite"/>
    </source>
</evidence>
<protein>
    <submittedName>
        <fullName evidence="3">F-box family protein</fullName>
    </submittedName>
</protein>
<feature type="compositionally biased region" description="Basic and acidic residues" evidence="1">
    <location>
        <begin position="262"/>
        <end position="275"/>
    </location>
</feature>
<gene>
    <name evidence="3" type="ORF">KFL_001850250</name>
</gene>
<dbReference type="AlphaFoldDB" id="A0A1Y1I5B2"/>
<feature type="domain" description="F-box" evidence="2">
    <location>
        <begin position="76"/>
        <end position="117"/>
    </location>
</feature>
<dbReference type="EMBL" id="DF237134">
    <property type="protein sequence ID" value="GAQ84351.1"/>
    <property type="molecule type" value="Genomic_DNA"/>
</dbReference>